<dbReference type="SUPFAM" id="SSF52540">
    <property type="entry name" value="P-loop containing nucleoside triphosphate hydrolases"/>
    <property type="match status" value="1"/>
</dbReference>
<dbReference type="Pfam" id="PF24883">
    <property type="entry name" value="NPHP3_N"/>
    <property type="match status" value="1"/>
</dbReference>
<keyword evidence="1" id="KW-0677">Repeat</keyword>
<dbReference type="PANTHER" id="PTHR10039">
    <property type="entry name" value="AMELOGENIN"/>
    <property type="match status" value="1"/>
</dbReference>
<accession>A0A395IZ77</accession>
<gene>
    <name evidence="4" type="ORF">DID88_003682</name>
</gene>
<dbReference type="OrthoDB" id="7464126at2759"/>
<feature type="domain" description="DUF7708" evidence="2">
    <location>
        <begin position="66"/>
        <end position="214"/>
    </location>
</feature>
<reference evidence="4 5" key="1">
    <citation type="submission" date="2018-06" db="EMBL/GenBank/DDBJ databases">
        <title>Genome Sequence of the Brown Rot Fungal Pathogen Monilinia fructigena.</title>
        <authorList>
            <person name="Landi L."/>
            <person name="De Miccolis Angelini R.M."/>
            <person name="Pollastro S."/>
            <person name="Abate D."/>
            <person name="Faretra F."/>
            <person name="Romanazzi G."/>
        </authorList>
    </citation>
    <scope>NUCLEOTIDE SEQUENCE [LARGE SCALE GENOMIC DNA]</scope>
    <source>
        <strain evidence="4 5">Mfrg269</strain>
    </source>
</reference>
<organism evidence="4 5">
    <name type="scientific">Monilinia fructigena</name>
    <dbReference type="NCBI Taxonomy" id="38457"/>
    <lineage>
        <taxon>Eukaryota</taxon>
        <taxon>Fungi</taxon>
        <taxon>Dikarya</taxon>
        <taxon>Ascomycota</taxon>
        <taxon>Pezizomycotina</taxon>
        <taxon>Leotiomycetes</taxon>
        <taxon>Helotiales</taxon>
        <taxon>Sclerotiniaceae</taxon>
        <taxon>Monilinia</taxon>
    </lineage>
</organism>
<dbReference type="InterPro" id="IPR027417">
    <property type="entry name" value="P-loop_NTPase"/>
</dbReference>
<feature type="domain" description="Nephrocystin 3-like N-terminal" evidence="3">
    <location>
        <begin position="264"/>
        <end position="413"/>
    </location>
</feature>
<dbReference type="AlphaFoldDB" id="A0A395IZ77"/>
<keyword evidence="5" id="KW-1185">Reference proteome</keyword>
<evidence type="ECO:0000313" key="5">
    <source>
        <dbReference type="Proteomes" id="UP000249056"/>
    </source>
</evidence>
<dbReference type="EMBL" id="QKRW01000018">
    <property type="protein sequence ID" value="RAL63639.1"/>
    <property type="molecule type" value="Genomic_DNA"/>
</dbReference>
<dbReference type="Proteomes" id="UP000249056">
    <property type="component" value="Unassembled WGS sequence"/>
</dbReference>
<proteinExistence type="predicted"/>
<name>A0A395IZ77_9HELO</name>
<evidence type="ECO:0000256" key="1">
    <source>
        <dbReference type="ARBA" id="ARBA00022737"/>
    </source>
</evidence>
<comment type="caution">
    <text evidence="4">The sequence shown here is derived from an EMBL/GenBank/DDBJ whole genome shotgun (WGS) entry which is preliminary data.</text>
</comment>
<evidence type="ECO:0000259" key="2">
    <source>
        <dbReference type="Pfam" id="PF24809"/>
    </source>
</evidence>
<sequence>MANTETASINSHDPWLIARDRFIIDLNETERVLFNEATPENIYHSASNVQQADQKASKTRAILRSLDPFMKAIQDYAAAMDTFANIAPLNVGPIWGSIRVVLAIADNHGKFYDRMIETFARIGDILPRLRDYQAIFDQRKYPRFTQTLSAAYLDIIVLCLEFRKVLLEQKSSFMKRAFKPLSPSLRSYLEKAVQTFRERREAVESEARICHMIEAKQARDLVLRNEMFIKAQEREQRQKRIIAQMASIDYRNKHRRMQKIRHQGTGKWLMDTHEYKSWRDCEKSCAMSLYGIPGSGKSVLISSLIDGSSSTLKVNTAVTLFSYVAQQLLRNLKQIPDNLMEALEAEYPDGAGCPGVDQMIAPLVKIIDQFPSVAIFIDGLDELPEFDRKLTFSSLRNLLTTVVSSTRLFVSSREDTSYLFPTPPTVKRYKLHVKPNSIAPDIDSYIQHSIVELISTGDLVLGNPELKNVIFTTLKNGAQGM</sequence>
<evidence type="ECO:0000313" key="4">
    <source>
        <dbReference type="EMBL" id="RAL63639.1"/>
    </source>
</evidence>
<evidence type="ECO:0000259" key="3">
    <source>
        <dbReference type="Pfam" id="PF24883"/>
    </source>
</evidence>
<protein>
    <submittedName>
        <fullName evidence="4">Uncharacterized protein</fullName>
    </submittedName>
</protein>
<dbReference type="Pfam" id="PF24809">
    <property type="entry name" value="DUF7708"/>
    <property type="match status" value="1"/>
</dbReference>
<dbReference type="InterPro" id="IPR056884">
    <property type="entry name" value="NPHP3-like_N"/>
</dbReference>
<dbReference type="PANTHER" id="PTHR10039:SF10">
    <property type="entry name" value="NACHT DOMAIN-CONTAINING PROTEIN"/>
    <property type="match status" value="1"/>
</dbReference>
<dbReference type="InterPro" id="IPR056125">
    <property type="entry name" value="DUF7708"/>
</dbReference>
<dbReference type="Gene3D" id="3.40.50.300">
    <property type="entry name" value="P-loop containing nucleotide triphosphate hydrolases"/>
    <property type="match status" value="1"/>
</dbReference>